<evidence type="ECO:0000259" key="4">
    <source>
        <dbReference type="Pfam" id="PF13458"/>
    </source>
</evidence>
<keyword evidence="2 3" id="KW-0732">Signal</keyword>
<evidence type="ECO:0000313" key="6">
    <source>
        <dbReference type="Proteomes" id="UP000254978"/>
    </source>
</evidence>
<dbReference type="Proteomes" id="UP000254978">
    <property type="component" value="Unassembled WGS sequence"/>
</dbReference>
<dbReference type="InterPro" id="IPR028082">
    <property type="entry name" value="Peripla_BP_I"/>
</dbReference>
<dbReference type="OrthoDB" id="7337537at2"/>
<keyword evidence="6" id="KW-1185">Reference proteome</keyword>
<protein>
    <submittedName>
        <fullName evidence="5">Hydrophobic amino acid ABC transporter</fullName>
    </submittedName>
</protein>
<accession>A0A378TKV1</accession>
<dbReference type="PANTHER" id="PTHR30483:SF6">
    <property type="entry name" value="PERIPLASMIC BINDING PROTEIN OF ABC TRANSPORTER FOR NATURAL AMINO ACIDS"/>
    <property type="match status" value="1"/>
</dbReference>
<evidence type="ECO:0000256" key="1">
    <source>
        <dbReference type="ARBA" id="ARBA00010062"/>
    </source>
</evidence>
<dbReference type="Gene3D" id="3.40.50.2300">
    <property type="match status" value="2"/>
</dbReference>
<evidence type="ECO:0000313" key="5">
    <source>
        <dbReference type="EMBL" id="STZ60435.1"/>
    </source>
</evidence>
<dbReference type="PROSITE" id="PS51257">
    <property type="entry name" value="PROKAR_LIPOPROTEIN"/>
    <property type="match status" value="1"/>
</dbReference>
<dbReference type="SUPFAM" id="SSF53822">
    <property type="entry name" value="Periplasmic binding protein-like I"/>
    <property type="match status" value="1"/>
</dbReference>
<organism evidence="5 6">
    <name type="scientific">Mycolicibacterium tokaiense</name>
    <dbReference type="NCBI Taxonomy" id="39695"/>
    <lineage>
        <taxon>Bacteria</taxon>
        <taxon>Bacillati</taxon>
        <taxon>Actinomycetota</taxon>
        <taxon>Actinomycetes</taxon>
        <taxon>Mycobacteriales</taxon>
        <taxon>Mycobacteriaceae</taxon>
        <taxon>Mycolicibacterium</taxon>
    </lineage>
</organism>
<evidence type="ECO:0000256" key="3">
    <source>
        <dbReference type="SAM" id="SignalP"/>
    </source>
</evidence>
<reference evidence="5 6" key="1">
    <citation type="submission" date="2018-06" db="EMBL/GenBank/DDBJ databases">
        <authorList>
            <consortium name="Pathogen Informatics"/>
            <person name="Doyle S."/>
        </authorList>
    </citation>
    <scope>NUCLEOTIDE SEQUENCE [LARGE SCALE GENOMIC DNA]</scope>
    <source>
        <strain evidence="5 6">NCTC10821</strain>
    </source>
</reference>
<name>A0A378TKV1_9MYCO</name>
<dbReference type="InterPro" id="IPR028081">
    <property type="entry name" value="Leu-bd"/>
</dbReference>
<sequence>MKLKSATKVLAAGAALALALTSCAENGDRSGGGDSGGGDQAGGEIVFGQLIGVTGSYAPFTPPAIAAANIAIEEINAAGGVMGRDVRLVTEDNRSTVDGAIAGFSKLTSVSNVSVLGSLESDGQVALFDQIEQRQLPNICSSCGTTFLDSKGGKFSFRVAASDSDAGIIVAQVARDAGVKNLAMIVQNTEGASGPAEVATEAFEKTGGSINRVSIEPGASSYNSEVAKAFEGNPDALYVGTGVEAGIPILREIERRGYDKPIYVSPDLITHEVAALSNADQLSAALTAFDTASPAYKSYAERFTAATGDQPEPGMYDANNYDQYILFALAMEAAQSTSGADVAGKIIEVASGPGKEVYSFQEGKDALAAGEDINFQGASSTLDMNEFGNLESPLLAVLTVQNGEWTPGEQIEVDPSLRSEG</sequence>
<dbReference type="EMBL" id="UGQT01000001">
    <property type="protein sequence ID" value="STZ60435.1"/>
    <property type="molecule type" value="Genomic_DNA"/>
</dbReference>
<feature type="signal peptide" evidence="3">
    <location>
        <begin position="1"/>
        <end position="24"/>
    </location>
</feature>
<feature type="chain" id="PRO_5017086458" evidence="3">
    <location>
        <begin position="25"/>
        <end position="421"/>
    </location>
</feature>
<dbReference type="Pfam" id="PF13458">
    <property type="entry name" value="Peripla_BP_6"/>
    <property type="match status" value="1"/>
</dbReference>
<proteinExistence type="inferred from homology"/>
<evidence type="ECO:0000256" key="2">
    <source>
        <dbReference type="ARBA" id="ARBA00022729"/>
    </source>
</evidence>
<feature type="domain" description="Leucine-binding protein" evidence="4">
    <location>
        <begin position="45"/>
        <end position="344"/>
    </location>
</feature>
<dbReference type="AlphaFoldDB" id="A0A378TKV1"/>
<gene>
    <name evidence="5" type="ORF">NCTC10821_03975</name>
</gene>
<dbReference type="RefSeq" id="WP_083230921.1">
    <property type="nucleotide sequence ID" value="NZ_AP022600.1"/>
</dbReference>
<dbReference type="InterPro" id="IPR051010">
    <property type="entry name" value="BCAA_transport"/>
</dbReference>
<comment type="similarity">
    <text evidence="1">Belongs to the leucine-binding protein family.</text>
</comment>
<dbReference type="PANTHER" id="PTHR30483">
    <property type="entry name" value="LEUCINE-SPECIFIC-BINDING PROTEIN"/>
    <property type="match status" value="1"/>
</dbReference>